<evidence type="ECO:0000256" key="8">
    <source>
        <dbReference type="ARBA" id="ARBA00023180"/>
    </source>
</evidence>
<dbReference type="AlphaFoldDB" id="A0AAU6P9Z6"/>
<dbReference type="PROSITE" id="PS00714">
    <property type="entry name" value="NA_DICARBOXYL_SYMP_2"/>
    <property type="match status" value="1"/>
</dbReference>
<keyword evidence="7 9" id="KW-0472">Membrane</keyword>
<feature type="transmembrane region" description="Helical" evidence="9">
    <location>
        <begin position="201"/>
        <end position="222"/>
    </location>
</feature>
<dbReference type="GO" id="GO:1902475">
    <property type="term" value="P:L-alpha-amino acid transmembrane transport"/>
    <property type="evidence" value="ECO:0007669"/>
    <property type="project" value="UniProtKB-ARBA"/>
</dbReference>
<evidence type="ECO:0000256" key="3">
    <source>
        <dbReference type="ARBA" id="ARBA00022475"/>
    </source>
</evidence>
<keyword evidence="12" id="KW-1185">Reference proteome</keyword>
<dbReference type="Pfam" id="PF00375">
    <property type="entry name" value="SDF"/>
    <property type="match status" value="1"/>
</dbReference>
<feature type="transmembrane region" description="Helical" evidence="9">
    <location>
        <begin position="7"/>
        <end position="29"/>
    </location>
</feature>
<evidence type="ECO:0000313" key="11">
    <source>
        <dbReference type="EMBL" id="WXA14467.1"/>
    </source>
</evidence>
<dbReference type="InterPro" id="IPR036458">
    <property type="entry name" value="Na:dicarbo_symporter_sf"/>
</dbReference>
<evidence type="ECO:0000256" key="5">
    <source>
        <dbReference type="ARBA" id="ARBA00022847"/>
    </source>
</evidence>
<evidence type="ECO:0000256" key="4">
    <source>
        <dbReference type="ARBA" id="ARBA00022692"/>
    </source>
</evidence>
<dbReference type="SUPFAM" id="SSF118215">
    <property type="entry name" value="Proton glutamate symport protein"/>
    <property type="match status" value="1"/>
</dbReference>
<dbReference type="PRINTS" id="PR00173">
    <property type="entry name" value="EDTRNSPORT"/>
</dbReference>
<evidence type="ECO:0000256" key="6">
    <source>
        <dbReference type="ARBA" id="ARBA00022989"/>
    </source>
</evidence>
<dbReference type="EMBL" id="CP136924">
    <property type="protein sequence ID" value="WXA03109.1"/>
    <property type="molecule type" value="Genomic_DNA"/>
</dbReference>
<dbReference type="InterPro" id="IPR001991">
    <property type="entry name" value="Na-dicarboxylate_symporter"/>
</dbReference>
<sequence length="434" mass="46530">MKKLALHWQIIIGMVLGVVFALIMANFEWGSKFVTNWIKPFGTIFINLLKLIAVPLILASLIKGVSDLKDISKLSKMGGRTIITYIFTTIIAVSIGLTVVNIVKPGKSISQETRTELVESYKGDADSKISAAENQKNAGPLKALEDLVPSNIFNAASDNGNMLQVIFFAIFFGIGLILIPEEQAKPVKQFFDGFNEVILKLIDLIMLTAPYGVFALLAALVVESPSADLFKALGWYALCVVLGLALMICVYILIVWIFTKKKPSFFINGISPAQLLAFSTSSSAATLPVTMERVEEHLGVEEEVASFVLPIGATINMDGTSLYQAVAAVFIAQAFGMDLSFGVQLGIIATATLASIGSAAVPGAGMVMLVIVLAQAGIPEAGLALIFAVDRPLDMCRTTVNVTGDAAVSMLVAKSVDKLSDPETKNWDDNYPKK</sequence>
<protein>
    <submittedName>
        <fullName evidence="11">Dicarboxylate/amino acid:cation symporter</fullName>
    </submittedName>
</protein>
<dbReference type="InterPro" id="IPR050746">
    <property type="entry name" value="DAACS"/>
</dbReference>
<feature type="transmembrane region" description="Helical" evidence="9">
    <location>
        <begin position="162"/>
        <end position="180"/>
    </location>
</feature>
<dbReference type="RefSeq" id="WP_338733901.1">
    <property type="nucleotide sequence ID" value="NZ_CP136924.1"/>
</dbReference>
<evidence type="ECO:0000313" key="12">
    <source>
        <dbReference type="Proteomes" id="UP001368318"/>
    </source>
</evidence>
<dbReference type="InterPro" id="IPR018107">
    <property type="entry name" value="Na-dicarboxylate_symporter_CS"/>
</dbReference>
<keyword evidence="5" id="KW-0769">Symport</keyword>
<reference evidence="11 12" key="1">
    <citation type="submission" date="2023-10" db="EMBL/GenBank/DDBJ databases">
        <title>Culture-based analysis of two novel bacteria associated with mangrove crab gills.</title>
        <authorList>
            <person name="Yang X."/>
            <person name="Garuglieri E."/>
            <person name="Van Goethem M.W."/>
            <person name="Fusi M."/>
            <person name="Marasco R."/>
            <person name="Daffonchio D.G."/>
        </authorList>
    </citation>
    <scope>NUCLEOTIDE SEQUENCE</scope>
    <source>
        <strain evidence="11">UG2-1</strain>
        <strain evidence="10">UG2-2</strain>
        <strain evidence="12">UG2_2</strain>
    </source>
</reference>
<dbReference type="PANTHER" id="PTHR11958">
    <property type="entry name" value="SODIUM/DICARBOXYLATE SYMPORTER-RELATED"/>
    <property type="match status" value="1"/>
</dbReference>
<keyword evidence="3" id="KW-1003">Cell membrane</keyword>
<feature type="transmembrane region" description="Helical" evidence="9">
    <location>
        <begin position="339"/>
        <end position="361"/>
    </location>
</feature>
<comment type="subcellular location">
    <subcellularLocation>
        <location evidence="1">Cell membrane</location>
        <topology evidence="1">Multi-pass membrane protein</topology>
    </subcellularLocation>
</comment>
<keyword evidence="2" id="KW-0813">Transport</keyword>
<keyword evidence="8" id="KW-0325">Glycoprotein</keyword>
<dbReference type="EMBL" id="CP136925">
    <property type="protein sequence ID" value="WXA14467.1"/>
    <property type="molecule type" value="Genomic_DNA"/>
</dbReference>
<gene>
    <name evidence="11" type="ORF">R3L15_06180</name>
    <name evidence="10" type="ORF">R3L16_01220</name>
</gene>
<proteinExistence type="predicted"/>
<keyword evidence="6 9" id="KW-1133">Transmembrane helix</keyword>
<evidence type="ECO:0000256" key="2">
    <source>
        <dbReference type="ARBA" id="ARBA00022448"/>
    </source>
</evidence>
<feature type="transmembrane region" description="Helical" evidence="9">
    <location>
        <begin position="234"/>
        <end position="258"/>
    </location>
</feature>
<evidence type="ECO:0000256" key="7">
    <source>
        <dbReference type="ARBA" id="ARBA00023136"/>
    </source>
</evidence>
<evidence type="ECO:0000313" key="10">
    <source>
        <dbReference type="EMBL" id="WXA03109.1"/>
    </source>
</evidence>
<evidence type="ECO:0000256" key="1">
    <source>
        <dbReference type="ARBA" id="ARBA00004651"/>
    </source>
</evidence>
<dbReference type="Gene3D" id="1.10.3860.10">
    <property type="entry name" value="Sodium:dicarboxylate symporter"/>
    <property type="match status" value="1"/>
</dbReference>
<feature type="transmembrane region" description="Helical" evidence="9">
    <location>
        <begin position="41"/>
        <end position="62"/>
    </location>
</feature>
<evidence type="ECO:0000256" key="9">
    <source>
        <dbReference type="SAM" id="Phobius"/>
    </source>
</evidence>
<dbReference type="Proteomes" id="UP001368318">
    <property type="component" value="Chromosome"/>
</dbReference>
<accession>A0AAU6P9Z6</accession>
<feature type="transmembrane region" description="Helical" evidence="9">
    <location>
        <begin position="82"/>
        <end position="103"/>
    </location>
</feature>
<keyword evidence="4 9" id="KW-0812">Transmembrane</keyword>
<name>A0AAU6P9Z6_9FLAO</name>
<feature type="transmembrane region" description="Helical" evidence="9">
    <location>
        <begin position="367"/>
        <end position="389"/>
    </location>
</feature>
<dbReference type="FunFam" id="1.10.3860.10:FF:000001">
    <property type="entry name" value="C4-dicarboxylate transport protein"/>
    <property type="match status" value="1"/>
</dbReference>
<dbReference type="GO" id="GO:0006835">
    <property type="term" value="P:dicarboxylic acid transport"/>
    <property type="evidence" value="ECO:0007669"/>
    <property type="project" value="UniProtKB-ARBA"/>
</dbReference>
<organism evidence="11">
    <name type="scientific">Mangrovimonas cancribranchiae</name>
    <dbReference type="NCBI Taxonomy" id="3080055"/>
    <lineage>
        <taxon>Bacteria</taxon>
        <taxon>Pseudomonadati</taxon>
        <taxon>Bacteroidota</taxon>
        <taxon>Flavobacteriia</taxon>
        <taxon>Flavobacteriales</taxon>
        <taxon>Flavobacteriaceae</taxon>
        <taxon>Mangrovimonas</taxon>
    </lineage>
</organism>
<dbReference type="KEGG" id="mcaa:R3L15_06180"/>
<dbReference type="GO" id="GO:0005886">
    <property type="term" value="C:plasma membrane"/>
    <property type="evidence" value="ECO:0007669"/>
    <property type="project" value="UniProtKB-SubCell"/>
</dbReference>
<dbReference type="PANTHER" id="PTHR11958:SF63">
    <property type="entry name" value="AMINO ACID TRANSPORTER"/>
    <property type="match status" value="1"/>
</dbReference>
<dbReference type="GO" id="GO:0015293">
    <property type="term" value="F:symporter activity"/>
    <property type="evidence" value="ECO:0007669"/>
    <property type="project" value="UniProtKB-KW"/>
</dbReference>